<feature type="compositionally biased region" description="Low complexity" evidence="1">
    <location>
        <begin position="52"/>
        <end position="62"/>
    </location>
</feature>
<evidence type="ECO:0000256" key="1">
    <source>
        <dbReference type="SAM" id="MobiDB-lite"/>
    </source>
</evidence>
<feature type="compositionally biased region" description="Polar residues" evidence="1">
    <location>
        <begin position="1"/>
        <end position="18"/>
    </location>
</feature>
<dbReference type="EMBL" id="CP151501">
    <property type="protein sequence ID" value="WZN59086.1"/>
    <property type="molecule type" value="Genomic_DNA"/>
</dbReference>
<sequence length="177" mass="19102">MSWSSPNAKAEKASSSWPVPTLRPVNEMVHLDLFSGFGKLGTSAGEAGNSGGRWRSSSLSSSTTAVDDSKVGAGQKGDDQAPPPTQPEKKARRGVPGGYKSYSPDSLETAYRVYRDSAHLGNTVSIRRLAKVSGIPYATLRDHINGRRGTCQGSTRDRKEQRIQQIQSLAPHFKGLF</sequence>
<feature type="region of interest" description="Disordered" evidence="1">
    <location>
        <begin position="42"/>
        <end position="103"/>
    </location>
</feature>
<reference evidence="2 3" key="1">
    <citation type="submission" date="2024-03" db="EMBL/GenBank/DDBJ databases">
        <title>Complete genome sequence of the green alga Chloropicon roscoffensis RCC1871.</title>
        <authorList>
            <person name="Lemieux C."/>
            <person name="Pombert J.-F."/>
            <person name="Otis C."/>
            <person name="Turmel M."/>
        </authorList>
    </citation>
    <scope>NUCLEOTIDE SEQUENCE [LARGE SCALE GENOMIC DNA]</scope>
    <source>
        <strain evidence="2 3">RCC1871</strain>
    </source>
</reference>
<accession>A0AAX4P034</accession>
<evidence type="ECO:0000313" key="3">
    <source>
        <dbReference type="Proteomes" id="UP001472866"/>
    </source>
</evidence>
<dbReference type="Proteomes" id="UP001472866">
    <property type="component" value="Chromosome 01"/>
</dbReference>
<feature type="region of interest" description="Disordered" evidence="1">
    <location>
        <begin position="1"/>
        <end position="22"/>
    </location>
</feature>
<organism evidence="2 3">
    <name type="scientific">Chloropicon roscoffensis</name>
    <dbReference type="NCBI Taxonomy" id="1461544"/>
    <lineage>
        <taxon>Eukaryota</taxon>
        <taxon>Viridiplantae</taxon>
        <taxon>Chlorophyta</taxon>
        <taxon>Chloropicophyceae</taxon>
        <taxon>Chloropicales</taxon>
        <taxon>Chloropicaceae</taxon>
        <taxon>Chloropicon</taxon>
    </lineage>
</organism>
<protein>
    <recommendedName>
        <fullName evidence="4">HTH psq-type domain-containing protein</fullName>
    </recommendedName>
</protein>
<keyword evidence="3" id="KW-1185">Reference proteome</keyword>
<name>A0AAX4P034_9CHLO</name>
<gene>
    <name evidence="2" type="ORF">HKI87_01g06110</name>
</gene>
<proteinExistence type="predicted"/>
<evidence type="ECO:0008006" key="4">
    <source>
        <dbReference type="Google" id="ProtNLM"/>
    </source>
</evidence>
<evidence type="ECO:0000313" key="2">
    <source>
        <dbReference type="EMBL" id="WZN59086.1"/>
    </source>
</evidence>
<dbReference type="AlphaFoldDB" id="A0AAX4P034"/>